<keyword evidence="5" id="KW-0446">Lipid-binding</keyword>
<evidence type="ECO:0000256" key="2">
    <source>
        <dbReference type="ARBA" id="ARBA00010883"/>
    </source>
</evidence>
<accession>T1JK28</accession>
<proteinExistence type="inferred from homology"/>
<dbReference type="Proteomes" id="UP000014500">
    <property type="component" value="Unassembled WGS sequence"/>
</dbReference>
<dbReference type="eggNOG" id="KOG2101">
    <property type="taxonomic scope" value="Eukaryota"/>
</dbReference>
<keyword evidence="3" id="KW-0813">Transport</keyword>
<evidence type="ECO:0000256" key="6">
    <source>
        <dbReference type="ARBA" id="ARBA00023136"/>
    </source>
</evidence>
<evidence type="ECO:0000259" key="8">
    <source>
        <dbReference type="PROSITE" id="PS50195"/>
    </source>
</evidence>
<dbReference type="Gene3D" id="3.30.1520.10">
    <property type="entry name" value="Phox-like domain"/>
    <property type="match status" value="1"/>
</dbReference>
<dbReference type="GO" id="GO:0015031">
    <property type="term" value="P:protein transport"/>
    <property type="evidence" value="ECO:0007669"/>
    <property type="project" value="UniProtKB-KW"/>
</dbReference>
<dbReference type="STRING" id="126957.T1JK28"/>
<dbReference type="PhylomeDB" id="T1JK28"/>
<comment type="similarity">
    <text evidence="2">Belongs to the sorting nexin family.</text>
</comment>
<evidence type="ECO:0000256" key="1">
    <source>
        <dbReference type="ARBA" id="ARBA00004180"/>
    </source>
</evidence>
<sequence length="182" mass="21171">MIKVFIPRYRTVDEPNKKAHTVYEIDVYVSGKLHKFDERYRAFLQLHKKVATLKKHLLNTPKFPPKQLTKLDTRDLEIRRKGLENYFQALLQLSPTPTPLLLFLGIPLPSVSNVTYEVDWRAEPISHQHVVIFKPEYFSAPLNSDDMPDIVVKGVLMGLYEVENENVIYHSNGCENEKLTDH</sequence>
<reference evidence="10" key="1">
    <citation type="submission" date="2011-05" db="EMBL/GenBank/DDBJ databases">
        <authorList>
            <person name="Richards S.R."/>
            <person name="Qu J."/>
            <person name="Jiang H."/>
            <person name="Jhangiani S.N."/>
            <person name="Agravi P."/>
            <person name="Goodspeed R."/>
            <person name="Gross S."/>
            <person name="Mandapat C."/>
            <person name="Jackson L."/>
            <person name="Mathew T."/>
            <person name="Pu L."/>
            <person name="Thornton R."/>
            <person name="Saada N."/>
            <person name="Wilczek-Boney K.B."/>
            <person name="Lee S."/>
            <person name="Kovar C."/>
            <person name="Wu Y."/>
            <person name="Scherer S.E."/>
            <person name="Worley K.C."/>
            <person name="Muzny D.M."/>
            <person name="Gibbs R."/>
        </authorList>
    </citation>
    <scope>NUCLEOTIDE SEQUENCE</scope>
    <source>
        <strain evidence="10">Brora</strain>
    </source>
</reference>
<keyword evidence="6" id="KW-0472">Membrane</keyword>
<evidence type="ECO:0000256" key="5">
    <source>
        <dbReference type="ARBA" id="ARBA00023121"/>
    </source>
</evidence>
<keyword evidence="7" id="KW-0968">Cytoplasmic vesicle</keyword>
<dbReference type="GO" id="GO:1901981">
    <property type="term" value="F:phosphatidylinositol phosphate binding"/>
    <property type="evidence" value="ECO:0007669"/>
    <property type="project" value="TreeGrafter"/>
</dbReference>
<dbReference type="Pfam" id="PF00787">
    <property type="entry name" value="PX"/>
    <property type="match status" value="1"/>
</dbReference>
<dbReference type="AlphaFoldDB" id="T1JK28"/>
<dbReference type="InterPro" id="IPR036871">
    <property type="entry name" value="PX_dom_sf"/>
</dbReference>
<dbReference type="PANTHER" id="PTHR15813">
    <property type="entry name" value="SORTING NEXIN-22 AND 24"/>
    <property type="match status" value="1"/>
</dbReference>
<evidence type="ECO:0000313" key="9">
    <source>
        <dbReference type="EnsemblMetazoa" id="SMAR014208-PA"/>
    </source>
</evidence>
<evidence type="ECO:0000256" key="3">
    <source>
        <dbReference type="ARBA" id="ARBA00022448"/>
    </source>
</evidence>
<feature type="domain" description="PX" evidence="8">
    <location>
        <begin position="1"/>
        <end position="112"/>
    </location>
</feature>
<name>T1JK28_STRMM</name>
<dbReference type="PROSITE" id="PS50195">
    <property type="entry name" value="PX"/>
    <property type="match status" value="1"/>
</dbReference>
<evidence type="ECO:0000313" key="10">
    <source>
        <dbReference type="Proteomes" id="UP000014500"/>
    </source>
</evidence>
<dbReference type="GO" id="GO:0030659">
    <property type="term" value="C:cytoplasmic vesicle membrane"/>
    <property type="evidence" value="ECO:0007669"/>
    <property type="project" value="UniProtKB-SubCell"/>
</dbReference>
<dbReference type="InterPro" id="IPR052467">
    <property type="entry name" value="Sorting_nexin_PX-domain"/>
</dbReference>
<dbReference type="EnsemblMetazoa" id="SMAR014208-RA">
    <property type="protein sequence ID" value="SMAR014208-PA"/>
    <property type="gene ID" value="SMAR014208"/>
</dbReference>
<keyword evidence="10" id="KW-1185">Reference proteome</keyword>
<evidence type="ECO:0000256" key="4">
    <source>
        <dbReference type="ARBA" id="ARBA00022927"/>
    </source>
</evidence>
<reference evidence="9" key="2">
    <citation type="submission" date="2015-02" db="UniProtKB">
        <authorList>
            <consortium name="EnsemblMetazoa"/>
        </authorList>
    </citation>
    <scope>IDENTIFICATION</scope>
</reference>
<dbReference type="OMA" id="NGRKHCI"/>
<organism evidence="9 10">
    <name type="scientific">Strigamia maritima</name>
    <name type="common">European centipede</name>
    <name type="synonym">Geophilus maritimus</name>
    <dbReference type="NCBI Taxonomy" id="126957"/>
    <lineage>
        <taxon>Eukaryota</taxon>
        <taxon>Metazoa</taxon>
        <taxon>Ecdysozoa</taxon>
        <taxon>Arthropoda</taxon>
        <taxon>Myriapoda</taxon>
        <taxon>Chilopoda</taxon>
        <taxon>Pleurostigmophora</taxon>
        <taxon>Geophilomorpha</taxon>
        <taxon>Linotaeniidae</taxon>
        <taxon>Strigamia</taxon>
    </lineage>
</organism>
<comment type="subcellular location">
    <subcellularLocation>
        <location evidence="1">Cytoplasmic vesicle membrane</location>
        <topology evidence="1">Peripheral membrane protein</topology>
        <orientation evidence="1">Cytoplasmic side</orientation>
    </subcellularLocation>
</comment>
<evidence type="ECO:0000256" key="7">
    <source>
        <dbReference type="ARBA" id="ARBA00023329"/>
    </source>
</evidence>
<dbReference type="PANTHER" id="PTHR15813:SF9">
    <property type="entry name" value="PX DOMAIN-CONTAINING PROTEIN"/>
    <property type="match status" value="1"/>
</dbReference>
<dbReference type="SUPFAM" id="SSF64268">
    <property type="entry name" value="PX domain"/>
    <property type="match status" value="1"/>
</dbReference>
<protein>
    <recommendedName>
        <fullName evidence="8">PX domain-containing protein</fullName>
    </recommendedName>
</protein>
<dbReference type="HOGENOM" id="CLU_117250_1_0_1"/>
<keyword evidence="4" id="KW-0653">Protein transport</keyword>
<dbReference type="EMBL" id="JH430147">
    <property type="status" value="NOT_ANNOTATED_CDS"/>
    <property type="molecule type" value="Genomic_DNA"/>
</dbReference>
<dbReference type="InterPro" id="IPR001683">
    <property type="entry name" value="PX_dom"/>
</dbReference>